<keyword evidence="5 6" id="KW-0472">Membrane</keyword>
<protein>
    <submittedName>
        <fullName evidence="8">DedA family protein</fullName>
    </submittedName>
</protein>
<dbReference type="EMBL" id="JADDIV010000006">
    <property type="protein sequence ID" value="MBE7369984.1"/>
    <property type="molecule type" value="Genomic_DNA"/>
</dbReference>
<proteinExistence type="predicted"/>
<feature type="transmembrane region" description="Helical" evidence="6">
    <location>
        <begin position="12"/>
        <end position="30"/>
    </location>
</feature>
<keyword evidence="3 6" id="KW-0812">Transmembrane</keyword>
<dbReference type="PANTHER" id="PTHR42709">
    <property type="entry name" value="ALKALINE PHOSPHATASE LIKE PROTEIN"/>
    <property type="match status" value="1"/>
</dbReference>
<evidence type="ECO:0000313" key="8">
    <source>
        <dbReference type="EMBL" id="MBE7369984.1"/>
    </source>
</evidence>
<evidence type="ECO:0000313" key="9">
    <source>
        <dbReference type="Proteomes" id="UP000806285"/>
    </source>
</evidence>
<evidence type="ECO:0000256" key="6">
    <source>
        <dbReference type="SAM" id="Phobius"/>
    </source>
</evidence>
<feature type="domain" description="VTT" evidence="7">
    <location>
        <begin position="30"/>
        <end position="160"/>
    </location>
</feature>
<dbReference type="RefSeq" id="WP_193678609.1">
    <property type="nucleotide sequence ID" value="NZ_JADDIV010000006.1"/>
</dbReference>
<comment type="subcellular location">
    <subcellularLocation>
        <location evidence="1">Cell membrane</location>
        <topology evidence="1">Multi-pass membrane protein</topology>
    </subcellularLocation>
</comment>
<evidence type="ECO:0000256" key="5">
    <source>
        <dbReference type="ARBA" id="ARBA00023136"/>
    </source>
</evidence>
<evidence type="ECO:0000256" key="2">
    <source>
        <dbReference type="ARBA" id="ARBA00022475"/>
    </source>
</evidence>
<keyword evidence="2" id="KW-1003">Cell membrane</keyword>
<feature type="transmembrane region" description="Helical" evidence="6">
    <location>
        <begin position="172"/>
        <end position="190"/>
    </location>
</feature>
<dbReference type="Proteomes" id="UP000806285">
    <property type="component" value="Unassembled WGS sequence"/>
</dbReference>
<evidence type="ECO:0000256" key="1">
    <source>
        <dbReference type="ARBA" id="ARBA00004651"/>
    </source>
</evidence>
<accession>A0ABR9S8W0</accession>
<dbReference type="Pfam" id="PF09335">
    <property type="entry name" value="VTT_dom"/>
    <property type="match status" value="1"/>
</dbReference>
<keyword evidence="9" id="KW-1185">Reference proteome</keyword>
<keyword evidence="4 6" id="KW-1133">Transmembrane helix</keyword>
<gene>
    <name evidence="8" type="ORF">IM787_20645</name>
</gene>
<dbReference type="InterPro" id="IPR051311">
    <property type="entry name" value="DedA_domain"/>
</dbReference>
<reference evidence="8 9" key="1">
    <citation type="submission" date="2020-10" db="EMBL/GenBank/DDBJ databases">
        <title>Ramlibacter sp. HM2 16S ribosomal RNA gene Genome sequencing and assembly.</title>
        <authorList>
            <person name="Kang M."/>
        </authorList>
    </citation>
    <scope>NUCLEOTIDE SEQUENCE [LARGE SCALE GENOMIC DNA]</scope>
    <source>
        <strain evidence="8 9">HM2</strain>
    </source>
</reference>
<evidence type="ECO:0000256" key="3">
    <source>
        <dbReference type="ARBA" id="ARBA00022692"/>
    </source>
</evidence>
<evidence type="ECO:0000256" key="4">
    <source>
        <dbReference type="ARBA" id="ARBA00022989"/>
    </source>
</evidence>
<dbReference type="PANTHER" id="PTHR42709:SF6">
    <property type="entry name" value="UNDECAPRENYL PHOSPHATE TRANSPORTER A"/>
    <property type="match status" value="1"/>
</dbReference>
<comment type="caution">
    <text evidence="8">The sequence shown here is derived from an EMBL/GenBank/DDBJ whole genome shotgun (WGS) entry which is preliminary data.</text>
</comment>
<feature type="transmembrane region" description="Helical" evidence="6">
    <location>
        <begin position="50"/>
        <end position="71"/>
    </location>
</feature>
<organism evidence="8 9">
    <name type="scientific">Ramlibacter pallidus</name>
    <dbReference type="NCBI Taxonomy" id="2780087"/>
    <lineage>
        <taxon>Bacteria</taxon>
        <taxon>Pseudomonadati</taxon>
        <taxon>Pseudomonadota</taxon>
        <taxon>Betaproteobacteria</taxon>
        <taxon>Burkholderiales</taxon>
        <taxon>Comamonadaceae</taxon>
        <taxon>Ramlibacter</taxon>
    </lineage>
</organism>
<name>A0ABR9S8W0_9BURK</name>
<dbReference type="InterPro" id="IPR032816">
    <property type="entry name" value="VTT_dom"/>
</dbReference>
<feature type="transmembrane region" description="Helical" evidence="6">
    <location>
        <begin position="140"/>
        <end position="160"/>
    </location>
</feature>
<sequence length="206" mass="22562">MAEWVIDVIGRLGYAGVALLMLAENLFPPLPSELIMPFAGFLAARGDLHPVGVVAAGALGSLVGALPWYWAGRKVGADRLKDLAERHGRWIALTPAEIERGRVLFEKKGPLVLVFGRLVPALRTVVALPAGLARMGIVPFMLWTVLGSLIWTSLLTLAGYLLESQYERIEKWLNPVSTGIFVLIAIWYVVRVVRHPSGHAERKPAK</sequence>
<evidence type="ECO:0000259" key="7">
    <source>
        <dbReference type="Pfam" id="PF09335"/>
    </source>
</evidence>